<evidence type="ECO:0000313" key="2">
    <source>
        <dbReference type="EMBL" id="KUO94701.1"/>
    </source>
</evidence>
<accession>A0A117SX25</accession>
<proteinExistence type="predicted"/>
<dbReference type="GO" id="GO:0008410">
    <property type="term" value="F:CoA-transferase activity"/>
    <property type="evidence" value="ECO:0007669"/>
    <property type="project" value="InterPro"/>
</dbReference>
<evidence type="ECO:0000256" key="1">
    <source>
        <dbReference type="ARBA" id="ARBA00022679"/>
    </source>
</evidence>
<dbReference type="Pfam" id="PF01144">
    <property type="entry name" value="CoA_trans"/>
    <property type="match status" value="1"/>
</dbReference>
<dbReference type="InterPro" id="IPR012792">
    <property type="entry name" value="3-oxoacid_CoA-transf_A"/>
</dbReference>
<protein>
    <submittedName>
        <fullName evidence="2">Succinyl-CoA--3-ketoacid-CoA transferase</fullName>
    </submittedName>
</protein>
<dbReference type="PANTHER" id="PTHR13707">
    <property type="entry name" value="KETOACID-COENZYME A TRANSFERASE"/>
    <property type="match status" value="1"/>
</dbReference>
<keyword evidence="3" id="KW-1185">Reference proteome</keyword>
<reference evidence="2 3" key="1">
    <citation type="submission" date="2015-12" db="EMBL/GenBank/DDBJ databases">
        <title>Draft genome sequence of Acidibacillus ferrooxidans ITV001, isolated from a chalcopyrite acid mine drainage site in Brazil.</title>
        <authorList>
            <person name="Dall'Agnol H."/>
            <person name="Nancucheo I."/>
            <person name="Johnson B."/>
            <person name="Oliveira R."/>
            <person name="Leite L."/>
            <person name="Pylro V."/>
            <person name="Nunes G.L."/>
            <person name="Tzotzos G."/>
            <person name="Fernandes G.R."/>
            <person name="Dutra J."/>
            <person name="Orellana S.C."/>
            <person name="Oliveira G."/>
        </authorList>
    </citation>
    <scope>NUCLEOTIDE SEQUENCE [LARGE SCALE GENOMIC DNA]</scope>
    <source>
        <strain evidence="3">ITV01</strain>
    </source>
</reference>
<dbReference type="NCBIfam" id="TIGR02429">
    <property type="entry name" value="pcaI_scoA_fam"/>
    <property type="match status" value="1"/>
</dbReference>
<sequence length="220" mass="23738">MAGVSFTTLEEAARNVRSGMRVMLGGFGLAGVPDQLVFTVREKTDARDLTVISNNLTVGTQADKLFQEGRIKKAIGSYFTTNKSVVQAYRQGRVEIELLPQGTFAEAIRLGGAGIAAFYTPTAAGTELAAGKEVRLFDGREHVLERSLRADVALIHAYKADAAGNLVYRKSSRNFNPLMAMAADMVIAEVEQVVAVGELDPDEIVTPFVFVDQVVELARG</sequence>
<dbReference type="EMBL" id="LPVJ01000071">
    <property type="protein sequence ID" value="KUO94701.1"/>
    <property type="molecule type" value="Genomic_DNA"/>
</dbReference>
<evidence type="ECO:0000313" key="3">
    <source>
        <dbReference type="Proteomes" id="UP000053557"/>
    </source>
</evidence>
<organism evidence="2 3">
    <name type="scientific">Ferroacidibacillus organovorans</name>
    <dbReference type="NCBI Taxonomy" id="1765683"/>
    <lineage>
        <taxon>Bacteria</taxon>
        <taxon>Bacillati</taxon>
        <taxon>Bacillota</taxon>
        <taxon>Bacilli</taxon>
        <taxon>Bacillales</taxon>
        <taxon>Alicyclobacillaceae</taxon>
        <taxon>Ferroacidibacillus</taxon>
    </lineage>
</organism>
<gene>
    <name evidence="2" type="ORF">ATW55_02220</name>
</gene>
<dbReference type="PANTHER" id="PTHR13707:SF60">
    <property type="entry name" value="ACETATE COA-TRANSFERASE SUBUNIT ALPHA"/>
    <property type="match status" value="1"/>
</dbReference>
<dbReference type="RefSeq" id="WP_067720282.1">
    <property type="nucleotide sequence ID" value="NZ_LPVJ01000071.1"/>
</dbReference>
<comment type="caution">
    <text evidence="2">The sequence shown here is derived from an EMBL/GenBank/DDBJ whole genome shotgun (WGS) entry which is preliminary data.</text>
</comment>
<name>A0A117SX25_9BACL</name>
<dbReference type="AlphaFoldDB" id="A0A117SX25"/>
<dbReference type="InterPro" id="IPR004165">
    <property type="entry name" value="CoA_trans_fam_I"/>
</dbReference>
<keyword evidence="1 2" id="KW-0808">Transferase</keyword>
<dbReference type="OrthoDB" id="9777193at2"/>
<dbReference type="Gene3D" id="3.40.1080.10">
    <property type="entry name" value="Glutaconate Coenzyme A-transferase"/>
    <property type="match status" value="1"/>
</dbReference>
<dbReference type="SMART" id="SM00882">
    <property type="entry name" value="CoA_trans"/>
    <property type="match status" value="1"/>
</dbReference>
<dbReference type="Proteomes" id="UP000053557">
    <property type="component" value="Unassembled WGS sequence"/>
</dbReference>
<dbReference type="InterPro" id="IPR037171">
    <property type="entry name" value="NagB/RpiA_transferase-like"/>
</dbReference>
<dbReference type="SUPFAM" id="SSF100950">
    <property type="entry name" value="NagB/RpiA/CoA transferase-like"/>
    <property type="match status" value="1"/>
</dbReference>